<dbReference type="InterPro" id="IPR050174">
    <property type="entry name" value="Protocadherin/Cadherin-CA"/>
</dbReference>
<dbReference type="PROSITE" id="PS00232">
    <property type="entry name" value="CADHERIN_1"/>
    <property type="match status" value="3"/>
</dbReference>
<dbReference type="Pfam" id="PF08266">
    <property type="entry name" value="Cadherin_2"/>
    <property type="match status" value="1"/>
</dbReference>
<evidence type="ECO:0000256" key="9">
    <source>
        <dbReference type="ARBA" id="ARBA00022989"/>
    </source>
</evidence>
<evidence type="ECO:0000256" key="7">
    <source>
        <dbReference type="ARBA" id="ARBA00022837"/>
    </source>
</evidence>
<dbReference type="Gene3D" id="2.60.40.60">
    <property type="entry name" value="Cadherins"/>
    <property type="match status" value="6"/>
</dbReference>
<feature type="domain" description="Cadherin" evidence="14">
    <location>
        <begin position="450"/>
        <end position="559"/>
    </location>
</feature>
<evidence type="ECO:0000256" key="13">
    <source>
        <dbReference type="SAM" id="SignalP"/>
    </source>
</evidence>
<evidence type="ECO:0000256" key="5">
    <source>
        <dbReference type="ARBA" id="ARBA00022729"/>
    </source>
</evidence>
<feature type="domain" description="Cadherin" evidence="14">
    <location>
        <begin position="237"/>
        <end position="344"/>
    </location>
</feature>
<keyword evidence="9" id="KW-1133">Transmembrane helix</keyword>
<dbReference type="STRING" id="75743.A0A401NYE9"/>
<evidence type="ECO:0000256" key="11">
    <source>
        <dbReference type="ARBA" id="ARBA00023180"/>
    </source>
</evidence>
<comment type="subcellular location">
    <subcellularLocation>
        <location evidence="2">Cell membrane</location>
        <topology evidence="2">Single-pass type I membrane protein</topology>
    </subcellularLocation>
</comment>
<dbReference type="GO" id="GO:0005886">
    <property type="term" value="C:plasma membrane"/>
    <property type="evidence" value="ECO:0007669"/>
    <property type="project" value="UniProtKB-SubCell"/>
</dbReference>
<dbReference type="Proteomes" id="UP000288216">
    <property type="component" value="Unassembled WGS sequence"/>
</dbReference>
<accession>A0A401NYE9</accession>
<keyword evidence="3" id="KW-1003">Cell membrane</keyword>
<protein>
    <recommendedName>
        <fullName evidence="14">Cadherin domain-containing protein</fullName>
    </recommendedName>
</protein>
<dbReference type="InterPro" id="IPR020894">
    <property type="entry name" value="Cadherin_CS"/>
</dbReference>
<dbReference type="FunFam" id="2.60.40.60:FF:000004">
    <property type="entry name" value="Protocadherin 1 gamma 2"/>
    <property type="match status" value="1"/>
</dbReference>
<dbReference type="FunFam" id="2.60.40.60:FF:000001">
    <property type="entry name" value="Protocadherin alpha 2"/>
    <property type="match status" value="1"/>
</dbReference>
<evidence type="ECO:0000256" key="12">
    <source>
        <dbReference type="PROSITE-ProRule" id="PRU00043"/>
    </source>
</evidence>
<evidence type="ECO:0000256" key="8">
    <source>
        <dbReference type="ARBA" id="ARBA00022889"/>
    </source>
</evidence>
<keyword evidence="10" id="KW-0472">Membrane</keyword>
<dbReference type="EMBL" id="BFAA01000095">
    <property type="protein sequence ID" value="GCB65922.1"/>
    <property type="molecule type" value="Genomic_DNA"/>
</dbReference>
<evidence type="ECO:0000256" key="6">
    <source>
        <dbReference type="ARBA" id="ARBA00022737"/>
    </source>
</evidence>
<feature type="domain" description="Cadherin" evidence="14">
    <location>
        <begin position="566"/>
        <end position="677"/>
    </location>
</feature>
<dbReference type="SUPFAM" id="SSF49313">
    <property type="entry name" value="Cadherin-like"/>
    <property type="match status" value="6"/>
</dbReference>
<dbReference type="GO" id="GO:0007156">
    <property type="term" value="P:homophilic cell adhesion via plasma membrane adhesion molecules"/>
    <property type="evidence" value="ECO:0007669"/>
    <property type="project" value="InterPro"/>
</dbReference>
<comment type="function">
    <text evidence="1">Potential calcium-dependent cell-adhesion protein. May be involved in the establishment and maintenance of specific neuronal connections in the brain.</text>
</comment>
<feature type="domain" description="Cadherin" evidence="14">
    <location>
        <begin position="345"/>
        <end position="449"/>
    </location>
</feature>
<evidence type="ECO:0000256" key="4">
    <source>
        <dbReference type="ARBA" id="ARBA00022692"/>
    </source>
</evidence>
<feature type="chain" id="PRO_5019208307" description="Cadherin domain-containing protein" evidence="13">
    <location>
        <begin position="24"/>
        <end position="727"/>
    </location>
</feature>
<dbReference type="PANTHER" id="PTHR24028:SF331">
    <property type="entry name" value="PROTOCADHERIN GAMMA SUBFAMILY C, 4"/>
    <property type="match status" value="1"/>
</dbReference>
<dbReference type="InterPro" id="IPR002126">
    <property type="entry name" value="Cadherin-like_dom"/>
</dbReference>
<gene>
    <name evidence="15" type="ORF">scyTo_0000496</name>
</gene>
<feature type="signal peptide" evidence="13">
    <location>
        <begin position="1"/>
        <end position="23"/>
    </location>
</feature>
<dbReference type="FunFam" id="2.60.40.60:FF:000018">
    <property type="entry name" value="Protocadherin gamma c3"/>
    <property type="match status" value="1"/>
</dbReference>
<feature type="domain" description="Cadherin" evidence="14">
    <location>
        <begin position="58"/>
        <end position="127"/>
    </location>
</feature>
<evidence type="ECO:0000256" key="10">
    <source>
        <dbReference type="ARBA" id="ARBA00023136"/>
    </source>
</evidence>
<dbReference type="AlphaFoldDB" id="A0A401NYE9"/>
<dbReference type="PRINTS" id="PR00205">
    <property type="entry name" value="CADHERIN"/>
</dbReference>
<keyword evidence="4" id="KW-0812">Transmembrane</keyword>
<dbReference type="GO" id="GO:0005509">
    <property type="term" value="F:calcium ion binding"/>
    <property type="evidence" value="ECO:0007669"/>
    <property type="project" value="UniProtKB-UniRule"/>
</dbReference>
<sequence length="727" mass="80132">MANALSRQLYFILLMCAWDPVWGHIRYLIDEELERGAVVGNVAEDLGLSIHDMAFRNFRLVSDDGVRLLKVNMRNGVLVVNERIDREILCGASSTCSVSRDVALENPLEMHRVEVEILDANDNSPTFSKTNYSLHVSELTAAGALFPLEGAQDPDVGTNTVSTYQISTNKHFGLKTQTRRDGSKIAELVLESPLDSEKMSTLHLTLTAIDGGIPHRSGTAKIIITVIDGNDNAPVFSHTIYRVNIMENAPKGKLVLKINATDLDEGTNGEVKYFLTSHVSQSVQELFHLDPVTGQIRVQGSLDYEAKYVYELEVHAVDNGTPALTGRVEILVGLVDVNDNPPELTISSISSKIREDVAFGSVVAIISVKDRDSGENGHVQCEVPPNTPFKLQTSSNNKYKLVLSDTLDRERTPLYNIWISARDAGSPSLSTNRTILISISDINDNAPRFTQPSYNVFLMENNTPGVSIFAVTALDPDLDRNSEVSYFLLEDRTDDISGSGDVTVNSKSGSIYALRSFDYEIQKKIQIKIQAQDAGTPTLSSTAIVHVIILDQNDNVPTVVSPSMYNSSAAMVVVPMSAYPGYVVTKVIATDVDSGQNARLSYQLVESTDRSMFSVGLTSGEIRTNRRFKDQDVLIQRILILVKDNGQPSLSSTVLIVITVLPNVTENVSERSDMPRHRGLKKQTMSGFKKRSRECMSVNLRLLISKSHELQIQMTVCECDIVTTVEM</sequence>
<keyword evidence="16" id="KW-1185">Reference proteome</keyword>
<keyword evidence="8" id="KW-0130">Cell adhesion</keyword>
<organism evidence="15 16">
    <name type="scientific">Scyliorhinus torazame</name>
    <name type="common">Cloudy catshark</name>
    <name type="synonym">Catulus torazame</name>
    <dbReference type="NCBI Taxonomy" id="75743"/>
    <lineage>
        <taxon>Eukaryota</taxon>
        <taxon>Metazoa</taxon>
        <taxon>Chordata</taxon>
        <taxon>Craniata</taxon>
        <taxon>Vertebrata</taxon>
        <taxon>Chondrichthyes</taxon>
        <taxon>Elasmobranchii</taxon>
        <taxon>Galeomorphii</taxon>
        <taxon>Galeoidea</taxon>
        <taxon>Carcharhiniformes</taxon>
        <taxon>Scyliorhinidae</taxon>
        <taxon>Scyliorhinus</taxon>
    </lineage>
</organism>
<comment type="caution">
    <text evidence="15">The sequence shown here is derived from an EMBL/GenBank/DDBJ whole genome shotgun (WGS) entry which is preliminary data.</text>
</comment>
<proteinExistence type="predicted"/>
<dbReference type="Pfam" id="PF00028">
    <property type="entry name" value="Cadherin"/>
    <property type="match status" value="5"/>
</dbReference>
<dbReference type="FunFam" id="2.60.40.60:FF:000006">
    <property type="entry name" value="Protocadherin alpha 2"/>
    <property type="match status" value="1"/>
</dbReference>
<feature type="domain" description="Cadherin" evidence="14">
    <location>
        <begin position="128"/>
        <end position="236"/>
    </location>
</feature>
<dbReference type="OMA" id="RFPKEEY"/>
<dbReference type="CDD" id="cd11304">
    <property type="entry name" value="Cadherin_repeat"/>
    <property type="match status" value="6"/>
</dbReference>
<evidence type="ECO:0000313" key="15">
    <source>
        <dbReference type="EMBL" id="GCB65922.1"/>
    </source>
</evidence>
<keyword evidence="11" id="KW-0325">Glycoprotein</keyword>
<evidence type="ECO:0000256" key="2">
    <source>
        <dbReference type="ARBA" id="ARBA00004251"/>
    </source>
</evidence>
<evidence type="ECO:0000256" key="1">
    <source>
        <dbReference type="ARBA" id="ARBA00003436"/>
    </source>
</evidence>
<dbReference type="OrthoDB" id="6252479at2759"/>
<dbReference type="InterPro" id="IPR015919">
    <property type="entry name" value="Cadherin-like_sf"/>
</dbReference>
<dbReference type="SMART" id="SM00112">
    <property type="entry name" value="CA"/>
    <property type="match status" value="6"/>
</dbReference>
<dbReference type="PANTHER" id="PTHR24028">
    <property type="entry name" value="CADHERIN-87A"/>
    <property type="match status" value="1"/>
</dbReference>
<name>A0A401NYE9_SCYTO</name>
<evidence type="ECO:0000313" key="16">
    <source>
        <dbReference type="Proteomes" id="UP000288216"/>
    </source>
</evidence>
<reference evidence="15 16" key="1">
    <citation type="journal article" date="2018" name="Nat. Ecol. Evol.">
        <title>Shark genomes provide insights into elasmobranch evolution and the origin of vertebrates.</title>
        <authorList>
            <person name="Hara Y"/>
            <person name="Yamaguchi K"/>
            <person name="Onimaru K"/>
            <person name="Kadota M"/>
            <person name="Koyanagi M"/>
            <person name="Keeley SD"/>
            <person name="Tatsumi K"/>
            <person name="Tanaka K"/>
            <person name="Motone F"/>
            <person name="Kageyama Y"/>
            <person name="Nozu R"/>
            <person name="Adachi N"/>
            <person name="Nishimura O"/>
            <person name="Nakagawa R"/>
            <person name="Tanegashima C"/>
            <person name="Kiyatake I"/>
            <person name="Matsumoto R"/>
            <person name="Murakumo K"/>
            <person name="Nishida K"/>
            <person name="Terakita A"/>
            <person name="Kuratani S"/>
            <person name="Sato K"/>
            <person name="Hyodo S Kuraku.S."/>
        </authorList>
    </citation>
    <scope>NUCLEOTIDE SEQUENCE [LARGE SCALE GENOMIC DNA]</scope>
</reference>
<keyword evidence="7 12" id="KW-0106">Calcium</keyword>
<dbReference type="PROSITE" id="PS50268">
    <property type="entry name" value="CADHERIN_2"/>
    <property type="match status" value="6"/>
</dbReference>
<keyword evidence="5 13" id="KW-0732">Signal</keyword>
<dbReference type="FunFam" id="2.60.40.60:FF:000002">
    <property type="entry name" value="Protocadherin alpha 2"/>
    <property type="match status" value="1"/>
</dbReference>
<keyword evidence="6" id="KW-0677">Repeat</keyword>
<evidence type="ECO:0000259" key="14">
    <source>
        <dbReference type="PROSITE" id="PS50268"/>
    </source>
</evidence>
<dbReference type="FunFam" id="2.60.40.60:FF:000129">
    <property type="entry name" value="protocadherin alpha-C2 isoform X1"/>
    <property type="match status" value="1"/>
</dbReference>
<evidence type="ECO:0000256" key="3">
    <source>
        <dbReference type="ARBA" id="ARBA00022475"/>
    </source>
</evidence>
<dbReference type="InterPro" id="IPR013164">
    <property type="entry name" value="Cadherin_N"/>
</dbReference>